<protein>
    <submittedName>
        <fullName evidence="5">Uncharacterized protein</fullName>
    </submittedName>
</protein>
<proteinExistence type="predicted"/>
<reference evidence="5 6" key="1">
    <citation type="submission" date="2020-10" db="EMBL/GenBank/DDBJ databases">
        <title>The Coptis chinensis genome and diversification of protoberbering-type alkaloids.</title>
        <authorList>
            <person name="Wang B."/>
            <person name="Shu S."/>
            <person name="Song C."/>
            <person name="Liu Y."/>
        </authorList>
    </citation>
    <scope>NUCLEOTIDE SEQUENCE [LARGE SCALE GENOMIC DNA]</scope>
    <source>
        <strain evidence="5">HL-2020</strain>
        <tissue evidence="5">Leaf</tissue>
    </source>
</reference>
<sequence>MEAHPSLTIQRSVTKQARSMGVSGFMSSSLPVLPTPLEEKYPKLSHSQKVCFDRELTADPVALHSTPSAYNGGVVGHLLSSTSGFSTDLHSSSASTHERYLTKSPFISQSSQDCASYPLTHSSQSGIVQCTSSSNFGKENNNVSWSSVTPQSVHDFNGNIPDQNSQNESSDHAIPTEDHSSQSDWQQWADQLITDEDTSPPDWNELLVDTHIVDTLPKPEIISSYLFLKNYVPLLVPCPRLVVLRSSHYHGGRLNSMNALYKLSLSLVEVKVGATPKGVLKLMNVKGLTIYHVKSHLQKYRTARYRPESSEGE</sequence>
<evidence type="ECO:0000256" key="2">
    <source>
        <dbReference type="ARBA" id="ARBA00023163"/>
    </source>
</evidence>
<dbReference type="NCBIfam" id="TIGR01557">
    <property type="entry name" value="myb_SHAQKYF"/>
    <property type="match status" value="1"/>
</dbReference>
<dbReference type="Gene3D" id="1.10.10.60">
    <property type="entry name" value="Homeodomain-like"/>
    <property type="match status" value="1"/>
</dbReference>
<keyword evidence="2" id="KW-0804">Transcription</keyword>
<keyword evidence="6" id="KW-1185">Reference proteome</keyword>
<evidence type="ECO:0000256" key="3">
    <source>
        <dbReference type="ARBA" id="ARBA00023242"/>
    </source>
</evidence>
<dbReference type="EMBL" id="JADFTS010000005">
    <property type="protein sequence ID" value="KAF9604835.1"/>
    <property type="molecule type" value="Genomic_DNA"/>
</dbReference>
<evidence type="ECO:0000313" key="6">
    <source>
        <dbReference type="Proteomes" id="UP000631114"/>
    </source>
</evidence>
<evidence type="ECO:0000256" key="1">
    <source>
        <dbReference type="ARBA" id="ARBA00023015"/>
    </source>
</evidence>
<evidence type="ECO:0000313" key="5">
    <source>
        <dbReference type="EMBL" id="KAF9604835.1"/>
    </source>
</evidence>
<accession>A0A835HPZ4</accession>
<dbReference type="InterPro" id="IPR009057">
    <property type="entry name" value="Homeodomain-like_sf"/>
</dbReference>
<dbReference type="SUPFAM" id="SSF46689">
    <property type="entry name" value="Homeodomain-like"/>
    <property type="match status" value="1"/>
</dbReference>
<dbReference type="AlphaFoldDB" id="A0A835HPZ4"/>
<comment type="caution">
    <text evidence="5">The sequence shown here is derived from an EMBL/GenBank/DDBJ whole genome shotgun (WGS) entry which is preliminary data.</text>
</comment>
<feature type="region of interest" description="Disordered" evidence="4">
    <location>
        <begin position="150"/>
        <end position="181"/>
    </location>
</feature>
<feature type="compositionally biased region" description="Polar residues" evidence="4">
    <location>
        <begin position="150"/>
        <end position="168"/>
    </location>
</feature>
<keyword evidence="3" id="KW-0539">Nucleus</keyword>
<dbReference type="InterPro" id="IPR046955">
    <property type="entry name" value="PHR1-like"/>
</dbReference>
<dbReference type="GO" id="GO:0003700">
    <property type="term" value="F:DNA-binding transcription factor activity"/>
    <property type="evidence" value="ECO:0007669"/>
    <property type="project" value="InterPro"/>
</dbReference>
<dbReference type="InterPro" id="IPR006447">
    <property type="entry name" value="Myb_dom_plants"/>
</dbReference>
<evidence type="ECO:0000256" key="4">
    <source>
        <dbReference type="SAM" id="MobiDB-lite"/>
    </source>
</evidence>
<dbReference type="PANTHER" id="PTHR31499:SF80">
    <property type="entry name" value="HTH MYB-TYPE DOMAIN-CONTAINING PROTEIN"/>
    <property type="match status" value="1"/>
</dbReference>
<feature type="compositionally biased region" description="Basic and acidic residues" evidence="4">
    <location>
        <begin position="169"/>
        <end position="181"/>
    </location>
</feature>
<name>A0A835HPZ4_9MAGN</name>
<gene>
    <name evidence="5" type="ORF">IFM89_010510</name>
</gene>
<dbReference type="Proteomes" id="UP000631114">
    <property type="component" value="Unassembled WGS sequence"/>
</dbReference>
<dbReference type="OrthoDB" id="551907at2759"/>
<dbReference type="PANTHER" id="PTHR31499">
    <property type="entry name" value="MYB FAMILY TRANSCRIPTION FACTOR PHL11"/>
    <property type="match status" value="1"/>
</dbReference>
<dbReference type="GO" id="GO:0003677">
    <property type="term" value="F:DNA binding"/>
    <property type="evidence" value="ECO:0007669"/>
    <property type="project" value="InterPro"/>
</dbReference>
<organism evidence="5 6">
    <name type="scientific">Coptis chinensis</name>
    <dbReference type="NCBI Taxonomy" id="261450"/>
    <lineage>
        <taxon>Eukaryota</taxon>
        <taxon>Viridiplantae</taxon>
        <taxon>Streptophyta</taxon>
        <taxon>Embryophyta</taxon>
        <taxon>Tracheophyta</taxon>
        <taxon>Spermatophyta</taxon>
        <taxon>Magnoliopsida</taxon>
        <taxon>Ranunculales</taxon>
        <taxon>Ranunculaceae</taxon>
        <taxon>Coptidoideae</taxon>
        <taxon>Coptis</taxon>
    </lineage>
</organism>
<keyword evidence="1" id="KW-0805">Transcription regulation</keyword>